<evidence type="ECO:0000313" key="3">
    <source>
        <dbReference type="Proteomes" id="UP000190814"/>
    </source>
</evidence>
<dbReference type="EMBL" id="FUXZ01000013">
    <property type="protein sequence ID" value="SKA70329.1"/>
    <property type="molecule type" value="Genomic_DNA"/>
</dbReference>
<proteinExistence type="predicted"/>
<dbReference type="InterPro" id="IPR027417">
    <property type="entry name" value="P-loop_NTPase"/>
</dbReference>
<reference evidence="2 3" key="1">
    <citation type="submission" date="2017-02" db="EMBL/GenBank/DDBJ databases">
        <authorList>
            <person name="Peterson S.W."/>
        </authorList>
    </citation>
    <scope>NUCLEOTIDE SEQUENCE [LARGE SCALE GENOMIC DNA]</scope>
    <source>
        <strain evidence="2 3">ATCC 35992</strain>
    </source>
</reference>
<dbReference type="PANTHER" id="PTHR32182">
    <property type="entry name" value="DNA REPLICATION AND REPAIR PROTEIN RECF"/>
    <property type="match status" value="1"/>
</dbReference>
<dbReference type="InterPro" id="IPR038729">
    <property type="entry name" value="Rad50/SbcC_AAA"/>
</dbReference>
<feature type="domain" description="Rad50/SbcC-type AAA" evidence="1">
    <location>
        <begin position="7"/>
        <end position="270"/>
    </location>
</feature>
<organism evidence="2 3">
    <name type="scientific">Eubacterium uniforme</name>
    <dbReference type="NCBI Taxonomy" id="39495"/>
    <lineage>
        <taxon>Bacteria</taxon>
        <taxon>Bacillati</taxon>
        <taxon>Bacillota</taxon>
        <taxon>Clostridia</taxon>
        <taxon>Eubacteriales</taxon>
        <taxon>Eubacteriaceae</taxon>
        <taxon>Eubacterium</taxon>
    </lineage>
</organism>
<dbReference type="SUPFAM" id="SSF52540">
    <property type="entry name" value="P-loop containing nucleoside triphosphate hydrolases"/>
    <property type="match status" value="1"/>
</dbReference>
<dbReference type="PANTHER" id="PTHR32182:SF0">
    <property type="entry name" value="DNA REPLICATION AND REPAIR PROTEIN RECF"/>
    <property type="match status" value="1"/>
</dbReference>
<dbReference type="Pfam" id="PF13476">
    <property type="entry name" value="AAA_23"/>
    <property type="match status" value="1"/>
</dbReference>
<accession>A0A1T4VZL0</accession>
<dbReference type="GO" id="GO:0016887">
    <property type="term" value="F:ATP hydrolysis activity"/>
    <property type="evidence" value="ECO:0007669"/>
    <property type="project" value="InterPro"/>
</dbReference>
<evidence type="ECO:0000259" key="1">
    <source>
        <dbReference type="Pfam" id="PF13476"/>
    </source>
</evidence>
<dbReference type="STRING" id="39495.SAMN02745111_02007"/>
<evidence type="ECO:0000313" key="2">
    <source>
        <dbReference type="EMBL" id="SKA70329.1"/>
    </source>
</evidence>
<keyword evidence="3" id="KW-1185">Reference proteome</keyword>
<gene>
    <name evidence="2" type="ORF">SAMN02745111_02007</name>
</gene>
<dbReference type="Proteomes" id="UP000190814">
    <property type="component" value="Unassembled WGS sequence"/>
</dbReference>
<dbReference type="AlphaFoldDB" id="A0A1T4VZL0"/>
<dbReference type="OrthoDB" id="7029750at2"/>
<name>A0A1T4VZL0_9FIRM</name>
<dbReference type="RefSeq" id="WP_078766844.1">
    <property type="nucleotide sequence ID" value="NZ_FUXZ01000013.1"/>
</dbReference>
<dbReference type="Gene3D" id="3.40.50.300">
    <property type="entry name" value="P-loop containing nucleotide triphosphate hydrolases"/>
    <property type="match status" value="1"/>
</dbReference>
<sequence>MCKIKGITISHFRGVPNDINLNFTRNKVPTSLMIFGDNGSGKSSIIDAIELSTQGTIQSVPSFQSDKWIYNSISLKNEKSVSSEIILSLTDDRINKVYIHKNEEVGRVTGQVSVLSEFRNAPFVLRRQDILNFWSLPSQQKLNVFRSYVMTETPIMETPVSEKMDSVEKDRLTLKHEKREIIDRLSKYYGFDSKDMSMKSKEEVYSYIRLFENVKQLNQIKINNPRYNDINRLKEVYLEIQKLNKKHKELRKSQERTVKSNQLQNIMTEIAPIVTDTFKIISRTNDYVKSIRIYVGSISALSMNFTVQLDNGSEVDPIMLFSEANCDLLALLIYFEFIHQSVERGQAKVLVLDDVFQSIDSNIRYRIMQYVIDRFFDWQIIITTHDRLWKEQLTQLFRNHSKDIQQIEITNWSFDVGPRVVSALNNYDEKLLSSMENGSTADICASAGYMLEYMCEKLSCIFSISIHRRFGDKYTIGDLWPGIYKILKKSKAKNVFSELNDLVYLRNMAGSHYNEWSISLSRSEAEDFGKAVLDAYYHICCKKCGRWIKNIDDISEIDYSKICCEK</sequence>
<dbReference type="GO" id="GO:0006302">
    <property type="term" value="P:double-strand break repair"/>
    <property type="evidence" value="ECO:0007669"/>
    <property type="project" value="InterPro"/>
</dbReference>
<protein>
    <submittedName>
        <fullName evidence="2">AAA domain-containing protein</fullName>
    </submittedName>
</protein>
<dbReference type="GO" id="GO:0000731">
    <property type="term" value="P:DNA synthesis involved in DNA repair"/>
    <property type="evidence" value="ECO:0007669"/>
    <property type="project" value="TreeGrafter"/>
</dbReference>